<dbReference type="GO" id="GO:0006139">
    <property type="term" value="P:nucleobase-containing compound metabolic process"/>
    <property type="evidence" value="ECO:0007669"/>
    <property type="project" value="InterPro"/>
</dbReference>
<dbReference type="InterPro" id="IPR050437">
    <property type="entry name" value="Ribos_protein_bS1-like"/>
</dbReference>
<dbReference type="PANTHER" id="PTHR10724:SF10">
    <property type="entry name" value="S1 RNA-BINDING DOMAIN-CONTAINING PROTEIN 1"/>
    <property type="match status" value="1"/>
</dbReference>
<dbReference type="PANTHER" id="PTHR10724">
    <property type="entry name" value="30S RIBOSOMAL PROTEIN S1"/>
    <property type="match status" value="1"/>
</dbReference>
<reference evidence="2 3" key="1">
    <citation type="submission" date="2019-03" db="EMBL/GenBank/DDBJ databases">
        <title>Characterization of a novel Mycoplasma cynos real-time PCR assay.</title>
        <authorList>
            <person name="Tallmadge R.L."/>
            <person name="Mitchell P.K."/>
            <person name="Goodman L."/>
        </authorList>
    </citation>
    <scope>NUCLEOTIDE SEQUENCE [LARGE SCALE GENOMIC DNA]</scope>
    <source>
        <strain evidence="2 3">1642</strain>
    </source>
</reference>
<dbReference type="Pfam" id="PF12836">
    <property type="entry name" value="HHH_3"/>
    <property type="match status" value="1"/>
</dbReference>
<dbReference type="Pfam" id="PF17674">
    <property type="entry name" value="HHH_9"/>
    <property type="match status" value="1"/>
</dbReference>
<dbReference type="InterPro" id="IPR006641">
    <property type="entry name" value="YqgF/RNaseH-like_dom"/>
</dbReference>
<dbReference type="SMART" id="SM00316">
    <property type="entry name" value="S1"/>
    <property type="match status" value="1"/>
</dbReference>
<dbReference type="Gene3D" id="1.10.3500.10">
    <property type="entry name" value="Tex N-terminal region-like"/>
    <property type="match status" value="1"/>
</dbReference>
<dbReference type="Gene3D" id="3.30.420.140">
    <property type="entry name" value="YqgF/RNase H-like domain"/>
    <property type="match status" value="1"/>
</dbReference>
<dbReference type="InterPro" id="IPR044146">
    <property type="entry name" value="S1_Tex"/>
</dbReference>
<dbReference type="SUPFAM" id="SSF47781">
    <property type="entry name" value="RuvA domain 2-like"/>
    <property type="match status" value="2"/>
</dbReference>
<dbReference type="Pfam" id="PF16921">
    <property type="entry name" value="Tex_YqgF"/>
    <property type="match status" value="1"/>
</dbReference>
<dbReference type="InterPro" id="IPR018974">
    <property type="entry name" value="Tex-like_N"/>
</dbReference>
<dbReference type="GO" id="GO:0006412">
    <property type="term" value="P:translation"/>
    <property type="evidence" value="ECO:0007669"/>
    <property type="project" value="TreeGrafter"/>
</dbReference>
<dbReference type="FunFam" id="1.10.150.310:FF:000002">
    <property type="entry name" value="Putative transcription modulator/accessory protein"/>
    <property type="match status" value="1"/>
</dbReference>
<dbReference type="SUPFAM" id="SSF50249">
    <property type="entry name" value="Nucleic acid-binding proteins"/>
    <property type="match status" value="1"/>
</dbReference>
<gene>
    <name evidence="2" type="ORF">E1I18_00910</name>
</gene>
<dbReference type="Pfam" id="PF09371">
    <property type="entry name" value="Tex_N"/>
    <property type="match status" value="1"/>
</dbReference>
<dbReference type="Gene3D" id="1.10.150.310">
    <property type="entry name" value="Tex RuvX-like domain-like"/>
    <property type="match status" value="1"/>
</dbReference>
<evidence type="ECO:0000313" key="3">
    <source>
        <dbReference type="Proteomes" id="UP000320801"/>
    </source>
</evidence>
<dbReference type="GO" id="GO:0003735">
    <property type="term" value="F:structural constituent of ribosome"/>
    <property type="evidence" value="ECO:0007669"/>
    <property type="project" value="TreeGrafter"/>
</dbReference>
<sequence length="715" mass="81632">MDISQDFVAKKLNIRIDQVRSVLDLLSEGSTVPFIARYRKESTGGLDEEIIQQISDLYTYNIELNKRKEAIKTILAEKQLLTKDIENKIDLAETKAEVENIYEPFKVGKKTKATEAITLGLEPLAKQIFESTSEKFNVYNAAKNFLNDKVPTIEFALEQAKYIISQWISQDISTREYVKNQLLQFGFIETKLKKGAEDENEVFAQYYDFKEAVKSIPNHRILAISRAEDKKIVSYDIKFNEKHILYHLDSLFFKNKRTGKIIHEALQDSLDRLIYPSIIREIKADLFTRAEKEAVELFANSLENMLLWPAVKNKTVLAIDPAYIHGCKVAVLDPQGNFLEKDIIFPTPPKLKIEQAKSIINRLINKYKVNVIAIGNGTASRETEEFIANLIKEHKFDQNTDISYVVVSEVGASVYSASKIAIEEFPDFSVEERPAINIGRRFQDPLNELIKIEPRSIGIGQYQHDVNQKDLSKALEFKIDKVVNQVGVDLNTASKVILTYISGLSEKTAQNIIEHRNEIKKFSNRNELKDVKGIGPKAFEQCIGFLRIHDSKNFFDRTSIHPESYELATRLCELLNIDLNNIDTSILESANIEELASKLNSNVYDINLILESLKNPTKDIRDNKEGYILRKDVLNAEDVKVGMILDGSVQSITDFGVFVYIGIKQNVLIHISNLKRDKTHFIEHPKDILKVGDNIKVEIISNDLEKNRIQGKLVY</sequence>
<dbReference type="InterPro" id="IPR003029">
    <property type="entry name" value="S1_domain"/>
</dbReference>
<dbReference type="PROSITE" id="PS50126">
    <property type="entry name" value="S1"/>
    <property type="match status" value="1"/>
</dbReference>
<protein>
    <submittedName>
        <fullName evidence="2">S1 RNA-binding domain-containing protein</fullName>
    </submittedName>
</protein>
<keyword evidence="3" id="KW-1185">Reference proteome</keyword>
<dbReference type="SMART" id="SM00732">
    <property type="entry name" value="YqgFc"/>
    <property type="match status" value="1"/>
</dbReference>
<dbReference type="Pfam" id="PF22706">
    <property type="entry name" value="Tex_central_region"/>
    <property type="match status" value="1"/>
</dbReference>
<organism evidence="2 3">
    <name type="scientific">Mycoplasmopsis mucosicanis</name>
    <dbReference type="NCBI Taxonomy" id="458208"/>
    <lineage>
        <taxon>Bacteria</taxon>
        <taxon>Bacillati</taxon>
        <taxon>Mycoplasmatota</taxon>
        <taxon>Mycoplasmoidales</taxon>
        <taxon>Metamycoplasmataceae</taxon>
        <taxon>Mycoplasmopsis</taxon>
    </lineage>
</organism>
<dbReference type="InterPro" id="IPR012340">
    <property type="entry name" value="NA-bd_OB-fold"/>
</dbReference>
<evidence type="ECO:0000313" key="2">
    <source>
        <dbReference type="EMBL" id="TQC54065.1"/>
    </source>
</evidence>
<dbReference type="SUPFAM" id="SSF158832">
    <property type="entry name" value="Tex N-terminal region-like"/>
    <property type="match status" value="1"/>
</dbReference>
<dbReference type="FunFam" id="2.40.50.140:FF:000051">
    <property type="entry name" value="RNA-binding transcriptional accessory protein"/>
    <property type="match status" value="1"/>
</dbReference>
<proteinExistence type="predicted"/>
<comment type="caution">
    <text evidence="2">The sequence shown here is derived from an EMBL/GenBank/DDBJ whole genome shotgun (WGS) entry which is preliminary data.</text>
</comment>
<dbReference type="Pfam" id="PF00575">
    <property type="entry name" value="S1"/>
    <property type="match status" value="1"/>
</dbReference>
<dbReference type="Gene3D" id="2.40.50.140">
    <property type="entry name" value="Nucleic acid-binding proteins"/>
    <property type="match status" value="1"/>
</dbReference>
<dbReference type="CDD" id="cd05685">
    <property type="entry name" value="S1_Tex"/>
    <property type="match status" value="1"/>
</dbReference>
<dbReference type="SUPFAM" id="SSF53098">
    <property type="entry name" value="Ribonuclease H-like"/>
    <property type="match status" value="1"/>
</dbReference>
<dbReference type="Proteomes" id="UP000320801">
    <property type="component" value="Unassembled WGS sequence"/>
</dbReference>
<dbReference type="AlphaFoldDB" id="A0A507SV15"/>
<dbReference type="GO" id="GO:0003729">
    <property type="term" value="F:mRNA binding"/>
    <property type="evidence" value="ECO:0007669"/>
    <property type="project" value="TreeGrafter"/>
</dbReference>
<dbReference type="EMBL" id="SMDN01000003">
    <property type="protein sequence ID" value="TQC54065.1"/>
    <property type="molecule type" value="Genomic_DNA"/>
</dbReference>
<dbReference type="InterPro" id="IPR041692">
    <property type="entry name" value="HHH_9"/>
</dbReference>
<evidence type="ECO:0000259" key="1">
    <source>
        <dbReference type="PROSITE" id="PS50126"/>
    </source>
</evidence>
<dbReference type="Gene3D" id="1.10.10.650">
    <property type="entry name" value="RuvA domain 2-like"/>
    <property type="match status" value="1"/>
</dbReference>
<dbReference type="InterPro" id="IPR037027">
    <property type="entry name" value="YqgF/RNaseH-like_dom_sf"/>
</dbReference>
<dbReference type="FunFam" id="1.10.10.650:FF:000001">
    <property type="entry name" value="S1 RNA-binding domain 1"/>
    <property type="match status" value="1"/>
</dbReference>
<name>A0A507SV15_9BACT</name>
<dbReference type="InterPro" id="IPR023319">
    <property type="entry name" value="Tex-like_HTH_dom_sf"/>
</dbReference>
<feature type="domain" description="S1 motif" evidence="1">
    <location>
        <begin position="642"/>
        <end position="715"/>
    </location>
</feature>
<accession>A0A507SV15</accession>
<dbReference type="GO" id="GO:0005737">
    <property type="term" value="C:cytoplasm"/>
    <property type="evidence" value="ECO:0007669"/>
    <property type="project" value="UniProtKB-ARBA"/>
</dbReference>
<dbReference type="OrthoDB" id="9804714at2"/>
<dbReference type="InterPro" id="IPR023323">
    <property type="entry name" value="Tex-like_dom_sf"/>
</dbReference>
<dbReference type="InterPro" id="IPR012337">
    <property type="entry name" value="RNaseH-like_sf"/>
</dbReference>
<dbReference type="InterPro" id="IPR032639">
    <property type="entry name" value="Tex_YqgF"/>
</dbReference>
<dbReference type="FunFam" id="3.30.420.140:FF:000001">
    <property type="entry name" value="RNA-binding transcriptional accessory protein"/>
    <property type="match status" value="1"/>
</dbReference>
<dbReference type="InterPro" id="IPR055179">
    <property type="entry name" value="Tex-like_central_region"/>
</dbReference>
<dbReference type="InterPro" id="IPR010994">
    <property type="entry name" value="RuvA_2-like"/>
</dbReference>